<organism evidence="1 2">
    <name type="scientific">Kouleothrix aurantiaca</name>
    <dbReference type="NCBI Taxonomy" id="186479"/>
    <lineage>
        <taxon>Bacteria</taxon>
        <taxon>Bacillati</taxon>
        <taxon>Chloroflexota</taxon>
        <taxon>Chloroflexia</taxon>
        <taxon>Chloroflexales</taxon>
        <taxon>Roseiflexineae</taxon>
        <taxon>Roseiflexaceae</taxon>
        <taxon>Kouleothrix</taxon>
    </lineage>
</organism>
<gene>
    <name evidence="1" type="ORF">SE17_03000</name>
</gene>
<sequence length="194" mass="20642">MISMVLDADTSATRGIVMTDPSFAPARTPAEVDAIVDALDREAHAEIDRVFGHADASCMTCTRAILDTLDLFAVPARPLTVWATVTNAAYERLLSPSEQRSVQELGLPRAWRTAGAFRIDIGHPNDRVEAGDSGWPGHLVALVDERLVLDIAIEMANAPAAGFALTSVIIPVPPGWVAGELELAGDVGTATVRY</sequence>
<reference evidence="1 2" key="1">
    <citation type="submission" date="2015-09" db="EMBL/GenBank/DDBJ databases">
        <title>Draft genome sequence of Kouleothrix aurantiaca JCM 19913.</title>
        <authorList>
            <person name="Hemp J."/>
        </authorList>
    </citation>
    <scope>NUCLEOTIDE SEQUENCE [LARGE SCALE GENOMIC DNA]</scope>
    <source>
        <strain evidence="1 2">COM-B</strain>
    </source>
</reference>
<feature type="non-terminal residue" evidence="1">
    <location>
        <position position="194"/>
    </location>
</feature>
<dbReference type="EMBL" id="LJCR01000038">
    <property type="protein sequence ID" value="KPV54572.1"/>
    <property type="molecule type" value="Genomic_DNA"/>
</dbReference>
<protein>
    <submittedName>
        <fullName evidence="1">Uncharacterized protein</fullName>
    </submittedName>
</protein>
<dbReference type="AlphaFoldDB" id="A0A0P9FMR9"/>
<evidence type="ECO:0000313" key="2">
    <source>
        <dbReference type="Proteomes" id="UP000050509"/>
    </source>
</evidence>
<keyword evidence="2" id="KW-1185">Reference proteome</keyword>
<evidence type="ECO:0000313" key="1">
    <source>
        <dbReference type="EMBL" id="KPV54572.1"/>
    </source>
</evidence>
<proteinExistence type="predicted"/>
<dbReference type="Proteomes" id="UP000050509">
    <property type="component" value="Unassembled WGS sequence"/>
</dbReference>
<comment type="caution">
    <text evidence="1">The sequence shown here is derived from an EMBL/GenBank/DDBJ whole genome shotgun (WGS) entry which is preliminary data.</text>
</comment>
<name>A0A0P9FMR9_9CHLR</name>
<accession>A0A0P9FMR9</accession>